<keyword evidence="3" id="KW-1185">Reference proteome</keyword>
<evidence type="ECO:0000256" key="1">
    <source>
        <dbReference type="SAM" id="MobiDB-lite"/>
    </source>
</evidence>
<organism evidence="2 3">
    <name type="scientific">Cuscuta campestris</name>
    <dbReference type="NCBI Taxonomy" id="132261"/>
    <lineage>
        <taxon>Eukaryota</taxon>
        <taxon>Viridiplantae</taxon>
        <taxon>Streptophyta</taxon>
        <taxon>Embryophyta</taxon>
        <taxon>Tracheophyta</taxon>
        <taxon>Spermatophyta</taxon>
        <taxon>Magnoliopsida</taxon>
        <taxon>eudicotyledons</taxon>
        <taxon>Gunneridae</taxon>
        <taxon>Pentapetalae</taxon>
        <taxon>asterids</taxon>
        <taxon>lamiids</taxon>
        <taxon>Solanales</taxon>
        <taxon>Convolvulaceae</taxon>
        <taxon>Cuscuteae</taxon>
        <taxon>Cuscuta</taxon>
        <taxon>Cuscuta subgen. Grammica</taxon>
        <taxon>Cuscuta sect. Cleistogrammica</taxon>
    </lineage>
</organism>
<evidence type="ECO:0000313" key="2">
    <source>
        <dbReference type="EMBL" id="VFQ61819.1"/>
    </source>
</evidence>
<dbReference type="Proteomes" id="UP000595140">
    <property type="component" value="Unassembled WGS sequence"/>
</dbReference>
<gene>
    <name evidence="2" type="ORF">CCAM_LOCUS3595</name>
</gene>
<reference evidence="2 3" key="1">
    <citation type="submission" date="2018-04" db="EMBL/GenBank/DDBJ databases">
        <authorList>
            <person name="Vogel A."/>
        </authorList>
    </citation>
    <scope>NUCLEOTIDE SEQUENCE [LARGE SCALE GENOMIC DNA]</scope>
</reference>
<accession>A0A484KFQ8</accession>
<protein>
    <submittedName>
        <fullName evidence="2">Uncharacterized protein</fullName>
    </submittedName>
</protein>
<dbReference type="AlphaFoldDB" id="A0A484KFQ8"/>
<evidence type="ECO:0000313" key="3">
    <source>
        <dbReference type="Proteomes" id="UP000595140"/>
    </source>
</evidence>
<dbReference type="EMBL" id="OOIL02000204">
    <property type="protein sequence ID" value="VFQ61819.1"/>
    <property type="molecule type" value="Genomic_DNA"/>
</dbReference>
<proteinExistence type="predicted"/>
<name>A0A484KFQ8_9ASTE</name>
<sequence length="194" mass="21057">MDLTHLTRNFRVGLSLNFVPKGKGAETEAFSFVPQQNAGQPNVLLNAGDNQNFGNSPENAMPAFMAQFLQQRANASMFQQVAGVLNDLNVLVVDHPKLASQLLRKGAKSWSEDLSLFRFVFSCVSTARIPLVVPPTRDSRRRRAARKPLSPTVVASLSPSRNRPAVHQGVAAASSPSPNPVSILQIRVDDQTAS</sequence>
<feature type="region of interest" description="Disordered" evidence="1">
    <location>
        <begin position="136"/>
        <end position="194"/>
    </location>
</feature>